<dbReference type="EMBL" id="CAJNOR010000830">
    <property type="protein sequence ID" value="CAF1016748.1"/>
    <property type="molecule type" value="Genomic_DNA"/>
</dbReference>
<proteinExistence type="predicted"/>
<sequence>MIVMPINPNSVYISMAPNGCCKSGFDSTYPAQLNGVIRQDEFQTSIENINRSIDSQKFMIPVLIIFILCLLGGMGLVIGGSLSIATSRSTGFFALIGVGAGLFIFGMIFFTVAACVIQVRVSKRMRAAVAAESAKYSTRSTPCSWRIDTTVTVVGYGRNRRARTIYHLIIDIGRQAAPFGGNPAYQGNSYSGTPNMQYAPPPYSAQASAGFCGRCGVPRVNSTMRFCASCGQAYPS</sequence>
<dbReference type="Proteomes" id="UP000663852">
    <property type="component" value="Unassembled WGS sequence"/>
</dbReference>
<organism evidence="2 4">
    <name type="scientific">Adineta ricciae</name>
    <name type="common">Rotifer</name>
    <dbReference type="NCBI Taxonomy" id="249248"/>
    <lineage>
        <taxon>Eukaryota</taxon>
        <taxon>Metazoa</taxon>
        <taxon>Spiralia</taxon>
        <taxon>Gnathifera</taxon>
        <taxon>Rotifera</taxon>
        <taxon>Eurotatoria</taxon>
        <taxon>Bdelloidea</taxon>
        <taxon>Adinetida</taxon>
        <taxon>Adinetidae</taxon>
        <taxon>Adineta</taxon>
    </lineage>
</organism>
<gene>
    <name evidence="3" type="ORF">EDS130_LOCUS16226</name>
    <name evidence="2" type="ORF">XAT740_LOCUS14016</name>
</gene>
<keyword evidence="1" id="KW-1133">Transmembrane helix</keyword>
<name>A0A814HXD5_ADIRI</name>
<feature type="transmembrane region" description="Helical" evidence="1">
    <location>
        <begin position="58"/>
        <end position="85"/>
    </location>
</feature>
<evidence type="ECO:0000256" key="1">
    <source>
        <dbReference type="SAM" id="Phobius"/>
    </source>
</evidence>
<dbReference type="EMBL" id="CAJNOJ010000070">
    <property type="protein sequence ID" value="CAF1027463.1"/>
    <property type="molecule type" value="Genomic_DNA"/>
</dbReference>
<reference evidence="2" key="1">
    <citation type="submission" date="2021-02" db="EMBL/GenBank/DDBJ databases">
        <authorList>
            <person name="Nowell W R."/>
        </authorList>
    </citation>
    <scope>NUCLEOTIDE SEQUENCE</scope>
</reference>
<comment type="caution">
    <text evidence="2">The sequence shown here is derived from an EMBL/GenBank/DDBJ whole genome shotgun (WGS) entry which is preliminary data.</text>
</comment>
<keyword evidence="4" id="KW-1185">Reference proteome</keyword>
<evidence type="ECO:0000313" key="2">
    <source>
        <dbReference type="EMBL" id="CAF1016748.1"/>
    </source>
</evidence>
<accession>A0A814HXD5</accession>
<keyword evidence="1" id="KW-0472">Membrane</keyword>
<evidence type="ECO:0000313" key="4">
    <source>
        <dbReference type="Proteomes" id="UP000663828"/>
    </source>
</evidence>
<dbReference type="Proteomes" id="UP000663828">
    <property type="component" value="Unassembled WGS sequence"/>
</dbReference>
<dbReference type="OrthoDB" id="10434975at2759"/>
<keyword evidence="1" id="KW-0812">Transmembrane</keyword>
<evidence type="ECO:0000313" key="3">
    <source>
        <dbReference type="EMBL" id="CAF1027463.1"/>
    </source>
</evidence>
<protein>
    <submittedName>
        <fullName evidence="2">Uncharacterized protein</fullName>
    </submittedName>
</protein>
<feature type="transmembrane region" description="Helical" evidence="1">
    <location>
        <begin position="91"/>
        <end position="117"/>
    </location>
</feature>
<dbReference type="AlphaFoldDB" id="A0A814HXD5"/>